<dbReference type="Gene3D" id="4.10.410.10">
    <property type="entry name" value="Pancreatic trypsin inhibitor Kunitz domain"/>
    <property type="match status" value="1"/>
</dbReference>
<evidence type="ECO:0000259" key="2">
    <source>
        <dbReference type="PROSITE" id="PS50279"/>
    </source>
</evidence>
<dbReference type="GO" id="GO:0004867">
    <property type="term" value="F:serine-type endopeptidase inhibitor activity"/>
    <property type="evidence" value="ECO:0007669"/>
    <property type="project" value="InterPro"/>
</dbReference>
<name>A0A023FRR1_AMBCJ</name>
<dbReference type="EMBL" id="GBBK01000453">
    <property type="protein sequence ID" value="JAC24029.1"/>
    <property type="molecule type" value="mRNA"/>
</dbReference>
<feature type="domain" description="BPTI/Kunitz inhibitor" evidence="2">
    <location>
        <begin position="50"/>
        <end position="104"/>
    </location>
</feature>
<accession>A0A023FRR1</accession>
<keyword evidence="1" id="KW-0732">Signal</keyword>
<dbReference type="PROSITE" id="PS50279">
    <property type="entry name" value="BPTI_KUNITZ_2"/>
    <property type="match status" value="1"/>
</dbReference>
<reference evidence="3" key="1">
    <citation type="submission" date="2014-03" db="EMBL/GenBank/DDBJ databases">
        <title>The sialotranscriptome of Amblyomma triste, Amblyomma parvum and Amblyomma cajennense ticks, uncovered by 454-based RNA-seq.</title>
        <authorList>
            <person name="Garcia G.R."/>
            <person name="Gardinassi L.G."/>
            <person name="Ribeiro J.M."/>
            <person name="Anatriello E."/>
            <person name="Ferreira B.R."/>
            <person name="Moreira H.N."/>
            <person name="Mafra C."/>
            <person name="Olegario M.M."/>
            <person name="Szabo P.J."/>
            <person name="Miranda-Santos I.K."/>
            <person name="Maruyama S.R."/>
        </authorList>
    </citation>
    <scope>NUCLEOTIDE SEQUENCE</scope>
    <source>
        <strain evidence="3">Uberlandia</strain>
        <tissue evidence="3">Salivary glands</tissue>
    </source>
</reference>
<evidence type="ECO:0000256" key="1">
    <source>
        <dbReference type="SAM" id="SignalP"/>
    </source>
</evidence>
<dbReference type="InterPro" id="IPR036880">
    <property type="entry name" value="Kunitz_BPTI_sf"/>
</dbReference>
<dbReference type="Pfam" id="PF00014">
    <property type="entry name" value="Kunitz_BPTI"/>
    <property type="match status" value="1"/>
</dbReference>
<dbReference type="AlphaFoldDB" id="A0A023FRR1"/>
<proteinExistence type="evidence at transcript level"/>
<feature type="chain" id="PRO_5001520144" evidence="1">
    <location>
        <begin position="23"/>
        <end position="178"/>
    </location>
</feature>
<protein>
    <submittedName>
        <fullName evidence="3">Putative tick kunitz 1</fullName>
    </submittedName>
</protein>
<dbReference type="SUPFAM" id="SSF57362">
    <property type="entry name" value="BPTI-like"/>
    <property type="match status" value="2"/>
</dbReference>
<sequence length="178" mass="20144">MILPFIAALLCLSATATFQVAGTNVDGEAEVVIENKSLPISSRASPSNPCKKKITRKLSGCPGLLEIRYGYNKATGKCEDFESMPCNDGIGNQFQTRQECFKTCKPRSPCLKTDWTEGKMNGTWYYYDTEEDDCLKKTARYKKSQMFPKGNIFQSAAECRKECTPTFDHTQYEKRRQV</sequence>
<feature type="signal peptide" evidence="1">
    <location>
        <begin position="1"/>
        <end position="22"/>
    </location>
</feature>
<dbReference type="SMART" id="SM00131">
    <property type="entry name" value="KU"/>
    <property type="match status" value="1"/>
</dbReference>
<organism evidence="3">
    <name type="scientific">Amblyomma cajennense</name>
    <name type="common">Cayenne tick</name>
    <name type="synonym">Acarus cajennensis</name>
    <dbReference type="NCBI Taxonomy" id="34607"/>
    <lineage>
        <taxon>Eukaryota</taxon>
        <taxon>Metazoa</taxon>
        <taxon>Ecdysozoa</taxon>
        <taxon>Arthropoda</taxon>
        <taxon>Chelicerata</taxon>
        <taxon>Arachnida</taxon>
        <taxon>Acari</taxon>
        <taxon>Parasitiformes</taxon>
        <taxon>Ixodida</taxon>
        <taxon>Ixodoidea</taxon>
        <taxon>Ixodidae</taxon>
        <taxon>Amblyomminae</taxon>
        <taxon>Amblyomma</taxon>
    </lineage>
</organism>
<evidence type="ECO:0000313" key="3">
    <source>
        <dbReference type="EMBL" id="JAC24029.1"/>
    </source>
</evidence>
<dbReference type="InterPro" id="IPR002223">
    <property type="entry name" value="Kunitz_BPTI"/>
</dbReference>